<evidence type="ECO:0000256" key="4">
    <source>
        <dbReference type="ARBA" id="ARBA00022475"/>
    </source>
</evidence>
<dbReference type="SUPFAM" id="SSF55785">
    <property type="entry name" value="PYP-like sensor domain (PAS domain)"/>
    <property type="match status" value="1"/>
</dbReference>
<comment type="subcellular location">
    <subcellularLocation>
        <location evidence="2">Cell membrane</location>
        <topology evidence="2">Multi-pass membrane protein</topology>
    </subcellularLocation>
</comment>
<keyword evidence="17" id="KW-1185">Reference proteome</keyword>
<dbReference type="InterPro" id="IPR036890">
    <property type="entry name" value="HATPase_C_sf"/>
</dbReference>
<dbReference type="OrthoDB" id="9815750at2"/>
<evidence type="ECO:0000256" key="3">
    <source>
        <dbReference type="ARBA" id="ARBA00012438"/>
    </source>
</evidence>
<feature type="transmembrane region" description="Helical" evidence="14">
    <location>
        <begin position="12"/>
        <end position="34"/>
    </location>
</feature>
<dbReference type="GO" id="GO:0004673">
    <property type="term" value="F:protein histidine kinase activity"/>
    <property type="evidence" value="ECO:0007669"/>
    <property type="project" value="UniProtKB-EC"/>
</dbReference>
<feature type="domain" description="Histidine kinase" evidence="15">
    <location>
        <begin position="313"/>
        <end position="528"/>
    </location>
</feature>
<evidence type="ECO:0000256" key="1">
    <source>
        <dbReference type="ARBA" id="ARBA00000085"/>
    </source>
</evidence>
<evidence type="ECO:0000313" key="17">
    <source>
        <dbReference type="Proteomes" id="UP000199371"/>
    </source>
</evidence>
<keyword evidence="13 14" id="KW-0472">Membrane</keyword>
<dbReference type="EC" id="2.7.13.3" evidence="3"/>
<evidence type="ECO:0000256" key="5">
    <source>
        <dbReference type="ARBA" id="ARBA00022553"/>
    </source>
</evidence>
<dbReference type="PANTHER" id="PTHR45436">
    <property type="entry name" value="SENSOR HISTIDINE KINASE YKOH"/>
    <property type="match status" value="1"/>
</dbReference>
<dbReference type="InterPro" id="IPR003594">
    <property type="entry name" value="HATPase_dom"/>
</dbReference>
<evidence type="ECO:0000256" key="9">
    <source>
        <dbReference type="ARBA" id="ARBA00022777"/>
    </source>
</evidence>
<evidence type="ECO:0000256" key="10">
    <source>
        <dbReference type="ARBA" id="ARBA00022840"/>
    </source>
</evidence>
<dbReference type="InterPro" id="IPR005467">
    <property type="entry name" value="His_kinase_dom"/>
</dbReference>
<protein>
    <recommendedName>
        <fullName evidence="3">histidine kinase</fullName>
        <ecNumber evidence="3">2.7.13.3</ecNumber>
    </recommendedName>
</protein>
<dbReference type="PROSITE" id="PS50109">
    <property type="entry name" value="HIS_KIN"/>
    <property type="match status" value="1"/>
</dbReference>
<dbReference type="SUPFAM" id="SSF103190">
    <property type="entry name" value="Sensory domain-like"/>
    <property type="match status" value="1"/>
</dbReference>
<dbReference type="AlphaFoldDB" id="A0A1H6JP10"/>
<keyword evidence="9 16" id="KW-0418">Kinase</keyword>
<keyword evidence="5" id="KW-0597">Phosphoprotein</keyword>
<dbReference type="InterPro" id="IPR029151">
    <property type="entry name" value="Sensor-like_sf"/>
</dbReference>
<dbReference type="Gene3D" id="1.10.287.130">
    <property type="match status" value="1"/>
</dbReference>
<dbReference type="Gene3D" id="3.30.565.10">
    <property type="entry name" value="Histidine kinase-like ATPase, C-terminal domain"/>
    <property type="match status" value="1"/>
</dbReference>
<gene>
    <name evidence="16" type="ORF">SAMN05660691_00573</name>
</gene>
<evidence type="ECO:0000259" key="15">
    <source>
        <dbReference type="PROSITE" id="PS50109"/>
    </source>
</evidence>
<dbReference type="SMART" id="SM00387">
    <property type="entry name" value="HATPase_c"/>
    <property type="match status" value="1"/>
</dbReference>
<evidence type="ECO:0000256" key="14">
    <source>
        <dbReference type="SAM" id="Phobius"/>
    </source>
</evidence>
<feature type="transmembrane region" description="Helical" evidence="14">
    <location>
        <begin position="170"/>
        <end position="191"/>
    </location>
</feature>
<evidence type="ECO:0000256" key="13">
    <source>
        <dbReference type="ARBA" id="ARBA00023136"/>
    </source>
</evidence>
<dbReference type="InterPro" id="IPR033463">
    <property type="entry name" value="sCache_3"/>
</dbReference>
<dbReference type="RefSeq" id="WP_092790026.1">
    <property type="nucleotide sequence ID" value="NZ_FNXF01000002.1"/>
</dbReference>
<keyword evidence="7 14" id="KW-0812">Transmembrane</keyword>
<dbReference type="InterPro" id="IPR039506">
    <property type="entry name" value="SPOB_a"/>
</dbReference>
<name>A0A1H6JP10_9GAMM</name>
<comment type="catalytic activity">
    <reaction evidence="1">
        <text>ATP + protein L-histidine = ADP + protein N-phospho-L-histidine.</text>
        <dbReference type="EC" id="2.7.13.3"/>
    </reaction>
</comment>
<keyword evidence="11 14" id="KW-1133">Transmembrane helix</keyword>
<dbReference type="GO" id="GO:0005886">
    <property type="term" value="C:plasma membrane"/>
    <property type="evidence" value="ECO:0007669"/>
    <property type="project" value="UniProtKB-SubCell"/>
</dbReference>
<accession>A0A1H6JP10</accession>
<proteinExistence type="predicted"/>
<dbReference type="GO" id="GO:0000160">
    <property type="term" value="P:phosphorelay signal transduction system"/>
    <property type="evidence" value="ECO:0007669"/>
    <property type="project" value="UniProtKB-KW"/>
</dbReference>
<keyword evidence="8" id="KW-0547">Nucleotide-binding</keyword>
<dbReference type="Pfam" id="PF02518">
    <property type="entry name" value="HATPase_c"/>
    <property type="match status" value="1"/>
</dbReference>
<reference evidence="17" key="1">
    <citation type="submission" date="2016-10" db="EMBL/GenBank/DDBJ databases">
        <authorList>
            <person name="Varghese N."/>
            <person name="Submissions S."/>
        </authorList>
    </citation>
    <scope>NUCLEOTIDE SEQUENCE [LARGE SCALE GENOMIC DNA]</scope>
    <source>
        <strain evidence="17">DSM 17616</strain>
    </source>
</reference>
<dbReference type="InterPro" id="IPR000014">
    <property type="entry name" value="PAS"/>
</dbReference>
<dbReference type="GO" id="GO:0005524">
    <property type="term" value="F:ATP binding"/>
    <property type="evidence" value="ECO:0007669"/>
    <property type="project" value="UniProtKB-KW"/>
</dbReference>
<dbReference type="SUPFAM" id="SSF55874">
    <property type="entry name" value="ATPase domain of HSP90 chaperone/DNA topoisomerase II/histidine kinase"/>
    <property type="match status" value="1"/>
</dbReference>
<dbReference type="SMART" id="SM00091">
    <property type="entry name" value="PAS"/>
    <property type="match status" value="1"/>
</dbReference>
<dbReference type="Pfam" id="PF17203">
    <property type="entry name" value="sCache_3_2"/>
    <property type="match status" value="1"/>
</dbReference>
<keyword evidence="12" id="KW-0902">Two-component regulatory system</keyword>
<dbReference type="InterPro" id="IPR013656">
    <property type="entry name" value="PAS_4"/>
</dbReference>
<keyword evidence="10" id="KW-0067">ATP-binding</keyword>
<dbReference type="Gene3D" id="3.30.450.20">
    <property type="entry name" value="PAS domain"/>
    <property type="match status" value="2"/>
</dbReference>
<keyword evidence="6" id="KW-0808">Transferase</keyword>
<organism evidence="16 17">
    <name type="scientific">Rheinheimera pacifica</name>
    <dbReference type="NCBI Taxonomy" id="173990"/>
    <lineage>
        <taxon>Bacteria</taxon>
        <taxon>Pseudomonadati</taxon>
        <taxon>Pseudomonadota</taxon>
        <taxon>Gammaproteobacteria</taxon>
        <taxon>Chromatiales</taxon>
        <taxon>Chromatiaceae</taxon>
        <taxon>Rheinheimera</taxon>
    </lineage>
</organism>
<dbReference type="Pfam" id="PF14689">
    <property type="entry name" value="SPOB_a"/>
    <property type="match status" value="1"/>
</dbReference>
<dbReference type="Pfam" id="PF08448">
    <property type="entry name" value="PAS_4"/>
    <property type="match status" value="1"/>
</dbReference>
<evidence type="ECO:0000256" key="6">
    <source>
        <dbReference type="ARBA" id="ARBA00022679"/>
    </source>
</evidence>
<sequence>MKRPKKLETRLILWVTGLCLLQLLVFGSIVYALLAENLQQQTGERALTLANAVANRPDVQRALLQQRADANLLNTVEQLRQHTGADFIVIGDTAQLRLVHPDSSKIGLPMVGDDSQRALSGERYISEATGSLGLSIRGKVPVLSDSGAIIGLVSVGYLEQSIRPLLYSHGLQLLLLGLLLVALSIFSSIWISRRVRHAIFGLQPDEIGRLFAEQEAILNTVRSGIIAVDPDGRIRKLNQRACEILELAPARHNGKLSLHEVLPAHSAYLLADQHLPIRGFELFAAGKRIVMGRSVLQVQGQTDGVLLSMRPVDELEYLSQQLAKLQEFAELLRVQTHDYANKLNTLGALIQMGAYDKAIELIGQESQGFQAQIHNLLEHISEPLIAGLLLGKHHKAREMNIRFEVSSDSQLASIQRQDMAELVSILGNLIDNALEAAQNAVRFRAPAVRVTLDDVGTNLIFDVEDSGFGLAADLDTIFTPQYSSKSDARHGIGMYLVKTHLDACHGTLEVGKSDLGGARLSVFIPKHGRQNA</sequence>
<dbReference type="InterPro" id="IPR035965">
    <property type="entry name" value="PAS-like_dom_sf"/>
</dbReference>
<evidence type="ECO:0000256" key="11">
    <source>
        <dbReference type="ARBA" id="ARBA00022989"/>
    </source>
</evidence>
<dbReference type="InterPro" id="IPR050428">
    <property type="entry name" value="TCS_sensor_his_kinase"/>
</dbReference>
<dbReference type="EMBL" id="FNXF01000002">
    <property type="protein sequence ID" value="SEH64184.1"/>
    <property type="molecule type" value="Genomic_DNA"/>
</dbReference>
<evidence type="ECO:0000256" key="2">
    <source>
        <dbReference type="ARBA" id="ARBA00004651"/>
    </source>
</evidence>
<dbReference type="Proteomes" id="UP000199371">
    <property type="component" value="Unassembled WGS sequence"/>
</dbReference>
<dbReference type="STRING" id="173990.SAMN05660691_00573"/>
<evidence type="ECO:0000256" key="8">
    <source>
        <dbReference type="ARBA" id="ARBA00022741"/>
    </source>
</evidence>
<evidence type="ECO:0000256" key="7">
    <source>
        <dbReference type="ARBA" id="ARBA00022692"/>
    </source>
</evidence>
<evidence type="ECO:0000256" key="12">
    <source>
        <dbReference type="ARBA" id="ARBA00023012"/>
    </source>
</evidence>
<dbReference type="PANTHER" id="PTHR45436:SF5">
    <property type="entry name" value="SENSOR HISTIDINE KINASE TRCS"/>
    <property type="match status" value="1"/>
</dbReference>
<keyword evidence="4" id="KW-1003">Cell membrane</keyword>
<evidence type="ECO:0000313" key="16">
    <source>
        <dbReference type="EMBL" id="SEH64184.1"/>
    </source>
</evidence>